<dbReference type="EMBL" id="JAHLJV010000027">
    <property type="protein sequence ID" value="KAK1593193.1"/>
    <property type="molecule type" value="Genomic_DNA"/>
</dbReference>
<feature type="region of interest" description="Disordered" evidence="1">
    <location>
        <begin position="84"/>
        <end position="129"/>
    </location>
</feature>
<feature type="transmembrane region" description="Helical" evidence="2">
    <location>
        <begin position="140"/>
        <end position="165"/>
    </location>
</feature>
<evidence type="ECO:0000313" key="4">
    <source>
        <dbReference type="Proteomes" id="UP001230504"/>
    </source>
</evidence>
<dbReference type="GeneID" id="85435623"/>
<dbReference type="RefSeq" id="XP_060414517.1">
    <property type="nucleotide sequence ID" value="XM_060551383.1"/>
</dbReference>
<keyword evidence="4" id="KW-1185">Reference proteome</keyword>
<proteinExistence type="predicted"/>
<keyword evidence="2" id="KW-0472">Membrane</keyword>
<keyword evidence="2" id="KW-1133">Transmembrane helix</keyword>
<organism evidence="3 4">
    <name type="scientific">Colletotrichum navitas</name>
    <dbReference type="NCBI Taxonomy" id="681940"/>
    <lineage>
        <taxon>Eukaryota</taxon>
        <taxon>Fungi</taxon>
        <taxon>Dikarya</taxon>
        <taxon>Ascomycota</taxon>
        <taxon>Pezizomycotina</taxon>
        <taxon>Sordariomycetes</taxon>
        <taxon>Hypocreomycetidae</taxon>
        <taxon>Glomerellales</taxon>
        <taxon>Glomerellaceae</taxon>
        <taxon>Colletotrichum</taxon>
        <taxon>Colletotrichum graminicola species complex</taxon>
    </lineage>
</organism>
<sequence length="180" mass="20327">MALPVSQAVMGYDRVRSGRHSKVPPCRTTEGTSGLWIRDGSIQPVRFVAGTSEERLVWSGHYGEEGVWGCFQESYGRWVRGFPRAKAGPRKGDELDQYRGRRRNKKGKREKKEKEKTAQKSSGWKEQTSLRHTHTERLTSILYCVGFLFSQTLLGVGSLHLVVFLKGFIQAKGKKLASTL</sequence>
<feature type="compositionally biased region" description="Basic residues" evidence="1">
    <location>
        <begin position="100"/>
        <end position="109"/>
    </location>
</feature>
<name>A0AAD8V5A5_9PEZI</name>
<evidence type="ECO:0000256" key="2">
    <source>
        <dbReference type="SAM" id="Phobius"/>
    </source>
</evidence>
<feature type="compositionally biased region" description="Basic and acidic residues" evidence="1">
    <location>
        <begin position="90"/>
        <end position="99"/>
    </location>
</feature>
<accession>A0AAD8V5A5</accession>
<reference evidence="3" key="1">
    <citation type="submission" date="2021-06" db="EMBL/GenBank/DDBJ databases">
        <title>Comparative genomics, transcriptomics and evolutionary studies reveal genomic signatures of adaptation to plant cell wall in hemibiotrophic fungi.</title>
        <authorList>
            <consortium name="DOE Joint Genome Institute"/>
            <person name="Baroncelli R."/>
            <person name="Diaz J.F."/>
            <person name="Benocci T."/>
            <person name="Peng M."/>
            <person name="Battaglia E."/>
            <person name="Haridas S."/>
            <person name="Andreopoulos W."/>
            <person name="Labutti K."/>
            <person name="Pangilinan J."/>
            <person name="Floch G.L."/>
            <person name="Makela M.R."/>
            <person name="Henrissat B."/>
            <person name="Grigoriev I.V."/>
            <person name="Crouch J.A."/>
            <person name="De Vries R.P."/>
            <person name="Sukno S.A."/>
            <person name="Thon M.R."/>
        </authorList>
    </citation>
    <scope>NUCLEOTIDE SEQUENCE</scope>
    <source>
        <strain evidence="3">CBS 125086</strain>
    </source>
</reference>
<protein>
    <submittedName>
        <fullName evidence="3">Uncharacterized protein</fullName>
    </submittedName>
</protein>
<gene>
    <name evidence="3" type="ORF">LY79DRAFT_190572</name>
</gene>
<keyword evidence="2" id="KW-0812">Transmembrane</keyword>
<comment type="caution">
    <text evidence="3">The sequence shown here is derived from an EMBL/GenBank/DDBJ whole genome shotgun (WGS) entry which is preliminary data.</text>
</comment>
<dbReference type="Proteomes" id="UP001230504">
    <property type="component" value="Unassembled WGS sequence"/>
</dbReference>
<dbReference type="AlphaFoldDB" id="A0AAD8V5A5"/>
<evidence type="ECO:0000313" key="3">
    <source>
        <dbReference type="EMBL" id="KAK1593193.1"/>
    </source>
</evidence>
<evidence type="ECO:0000256" key="1">
    <source>
        <dbReference type="SAM" id="MobiDB-lite"/>
    </source>
</evidence>